<protein>
    <submittedName>
        <fullName evidence="2">Uncharacterized protein</fullName>
    </submittedName>
</protein>
<reference evidence="2" key="1">
    <citation type="submission" date="2020-02" db="EMBL/GenBank/DDBJ databases">
        <authorList>
            <person name="Meier V. D."/>
        </authorList>
    </citation>
    <scope>NUCLEOTIDE SEQUENCE</scope>
    <source>
        <strain evidence="2">AVDCRST_MAG73</strain>
    </source>
</reference>
<evidence type="ECO:0000256" key="1">
    <source>
        <dbReference type="SAM" id="MobiDB-lite"/>
    </source>
</evidence>
<name>A0A6J4TFE5_9BACT</name>
<organism evidence="2">
    <name type="scientific">uncultured Thermomicrobiales bacterium</name>
    <dbReference type="NCBI Taxonomy" id="1645740"/>
    <lineage>
        <taxon>Bacteria</taxon>
        <taxon>Pseudomonadati</taxon>
        <taxon>Thermomicrobiota</taxon>
        <taxon>Thermomicrobia</taxon>
        <taxon>Thermomicrobiales</taxon>
        <taxon>environmental samples</taxon>
    </lineage>
</organism>
<accession>A0A6J4TFE5</accession>
<sequence length="85" mass="10042">MGVAAPRITRYSGAHEDLRGHHHHHHHHCRDLDYRDYDYRACRSGGERVRRPGSQRTPRRTGRREANRPPFFCVRGAPTAFRDRQ</sequence>
<evidence type="ECO:0000313" key="2">
    <source>
        <dbReference type="EMBL" id="CAA9521952.1"/>
    </source>
</evidence>
<dbReference type="AlphaFoldDB" id="A0A6J4TFE5"/>
<feature type="region of interest" description="Disordered" evidence="1">
    <location>
        <begin position="43"/>
        <end position="85"/>
    </location>
</feature>
<proteinExistence type="predicted"/>
<feature type="compositionally biased region" description="Basic residues" evidence="1">
    <location>
        <begin position="51"/>
        <end position="62"/>
    </location>
</feature>
<gene>
    <name evidence="2" type="ORF">AVDCRST_MAG73-234</name>
</gene>
<dbReference type="EMBL" id="CADCWE010000014">
    <property type="protein sequence ID" value="CAA9521952.1"/>
    <property type="molecule type" value="Genomic_DNA"/>
</dbReference>